<feature type="transmembrane region" description="Helical" evidence="2">
    <location>
        <begin position="185"/>
        <end position="208"/>
    </location>
</feature>
<keyword evidence="2" id="KW-1133">Transmembrane helix</keyword>
<protein>
    <submittedName>
        <fullName evidence="3">Uncharacterized protein</fullName>
    </submittedName>
</protein>
<dbReference type="Gene3D" id="1.20.58.390">
    <property type="entry name" value="Neurotransmitter-gated ion-channel transmembrane domain"/>
    <property type="match status" value="1"/>
</dbReference>
<dbReference type="InterPro" id="IPR006201">
    <property type="entry name" value="Neur_channel"/>
</dbReference>
<dbReference type="Gene3D" id="2.70.170.10">
    <property type="entry name" value="Neurotransmitter-gated ion-channel ligand-binding domain"/>
    <property type="match status" value="1"/>
</dbReference>
<reference evidence="3 4" key="1">
    <citation type="journal article" date="2015" name="Genome Biol. Evol.">
        <title>Comparative Genomics of a Bacterivorous Green Alga Reveals Evolutionary Causalities and Consequences of Phago-Mixotrophic Mode of Nutrition.</title>
        <authorList>
            <person name="Burns J.A."/>
            <person name="Paasch A."/>
            <person name="Narechania A."/>
            <person name="Kim E."/>
        </authorList>
    </citation>
    <scope>NUCLEOTIDE SEQUENCE [LARGE SCALE GENOMIC DNA]</scope>
    <source>
        <strain evidence="3 4">PLY_AMNH</strain>
    </source>
</reference>
<proteinExistence type="predicted"/>
<feature type="transmembrane region" description="Helical" evidence="2">
    <location>
        <begin position="220"/>
        <end position="241"/>
    </location>
</feature>
<dbReference type="GO" id="GO:0004888">
    <property type="term" value="F:transmembrane signaling receptor activity"/>
    <property type="evidence" value="ECO:0007669"/>
    <property type="project" value="InterPro"/>
</dbReference>
<keyword evidence="2" id="KW-0812">Transmembrane</keyword>
<dbReference type="InterPro" id="IPR038050">
    <property type="entry name" value="Neuro_actylchol_rec"/>
</dbReference>
<comment type="caution">
    <text evidence="3">The sequence shown here is derived from an EMBL/GenBank/DDBJ whole genome shotgun (WGS) entry which is preliminary data.</text>
</comment>
<name>A0AAE0ETC3_9CHLO</name>
<evidence type="ECO:0000313" key="4">
    <source>
        <dbReference type="Proteomes" id="UP001190700"/>
    </source>
</evidence>
<dbReference type="PANTHER" id="PTHR18945">
    <property type="entry name" value="NEUROTRANSMITTER GATED ION CHANNEL"/>
    <property type="match status" value="1"/>
</dbReference>
<accession>A0AAE0ETC3</accession>
<dbReference type="GO" id="GO:0005230">
    <property type="term" value="F:extracellular ligand-gated monoatomic ion channel activity"/>
    <property type="evidence" value="ECO:0007669"/>
    <property type="project" value="InterPro"/>
</dbReference>
<dbReference type="AlphaFoldDB" id="A0AAE0ETC3"/>
<organism evidence="3 4">
    <name type="scientific">Cymbomonas tetramitiformis</name>
    <dbReference type="NCBI Taxonomy" id="36881"/>
    <lineage>
        <taxon>Eukaryota</taxon>
        <taxon>Viridiplantae</taxon>
        <taxon>Chlorophyta</taxon>
        <taxon>Pyramimonadophyceae</taxon>
        <taxon>Pyramimonadales</taxon>
        <taxon>Pyramimonadaceae</taxon>
        <taxon>Cymbomonas</taxon>
    </lineage>
</organism>
<evidence type="ECO:0000256" key="2">
    <source>
        <dbReference type="SAM" id="Phobius"/>
    </source>
</evidence>
<dbReference type="Proteomes" id="UP001190700">
    <property type="component" value="Unassembled WGS sequence"/>
</dbReference>
<keyword evidence="2" id="KW-0472">Membrane</keyword>
<dbReference type="EMBL" id="LGRX02033900">
    <property type="protein sequence ID" value="KAK3239499.1"/>
    <property type="molecule type" value="Genomic_DNA"/>
</dbReference>
<sequence>MAERVVEISLRIRMINDFDTTAQQCMANMHLVLRWEAPSTETMPTEEILEWEPMWKPRFRIKHLLELVHEQQMFSIVGKNVIEADYFLLCRVRQPLSLRMFPFDAQQLTFEIELLRDCNVVRFQAPEGIPAADVLKEKVFLSDFSLDEKVSHNYRLYFTSKGKSRRKRSYSGLILWVYLQRNPSFYMWNVAFIMFLIISSSLFAFAVNPIQIADRQAVDFSVILTAIAFKTAFGLLLTYALRSILATFIGGVEFWESTCSARAVGVADGGHADRGGGAEGGGGASGGTRPGANAFAHEKGQTPAVPRLRGLVDDDGAKTNPEAVRVRIINALHVEAQPLQRTAAIMGVHEGGLLVESQ</sequence>
<evidence type="ECO:0000256" key="1">
    <source>
        <dbReference type="SAM" id="MobiDB-lite"/>
    </source>
</evidence>
<evidence type="ECO:0000313" key="3">
    <source>
        <dbReference type="EMBL" id="KAK3239499.1"/>
    </source>
</evidence>
<dbReference type="GO" id="GO:0016020">
    <property type="term" value="C:membrane"/>
    <property type="evidence" value="ECO:0007669"/>
    <property type="project" value="InterPro"/>
</dbReference>
<dbReference type="InterPro" id="IPR036734">
    <property type="entry name" value="Neur_chan_lig-bd_sf"/>
</dbReference>
<feature type="compositionally biased region" description="Gly residues" evidence="1">
    <location>
        <begin position="277"/>
        <end position="289"/>
    </location>
</feature>
<feature type="region of interest" description="Disordered" evidence="1">
    <location>
        <begin position="274"/>
        <end position="300"/>
    </location>
</feature>
<gene>
    <name evidence="3" type="ORF">CYMTET_50574</name>
</gene>
<keyword evidence="4" id="KW-1185">Reference proteome</keyword>